<dbReference type="Pfam" id="PF08881">
    <property type="entry name" value="CVNH"/>
    <property type="match status" value="1"/>
</dbReference>
<proteinExistence type="predicted"/>
<gene>
    <name evidence="3" type="ORF">GGX14DRAFT_568286</name>
</gene>
<organism evidence="3 4">
    <name type="scientific">Mycena pura</name>
    <dbReference type="NCBI Taxonomy" id="153505"/>
    <lineage>
        <taxon>Eukaryota</taxon>
        <taxon>Fungi</taxon>
        <taxon>Dikarya</taxon>
        <taxon>Basidiomycota</taxon>
        <taxon>Agaricomycotina</taxon>
        <taxon>Agaricomycetes</taxon>
        <taxon>Agaricomycetidae</taxon>
        <taxon>Agaricales</taxon>
        <taxon>Marasmiineae</taxon>
        <taxon>Mycenaceae</taxon>
        <taxon>Mycena</taxon>
    </lineage>
</organism>
<dbReference type="InterPro" id="IPR036673">
    <property type="entry name" value="Cyanovirin-N_sf"/>
</dbReference>
<dbReference type="Proteomes" id="UP001219525">
    <property type="component" value="Unassembled WGS sequence"/>
</dbReference>
<evidence type="ECO:0000313" key="4">
    <source>
        <dbReference type="Proteomes" id="UP001219525"/>
    </source>
</evidence>
<evidence type="ECO:0000259" key="2">
    <source>
        <dbReference type="Pfam" id="PF08881"/>
    </source>
</evidence>
<dbReference type="EMBL" id="JARJCW010000040">
    <property type="protein sequence ID" value="KAJ7206313.1"/>
    <property type="molecule type" value="Genomic_DNA"/>
</dbReference>
<feature type="region of interest" description="Disordered" evidence="1">
    <location>
        <begin position="1"/>
        <end position="101"/>
    </location>
</feature>
<keyword evidence="4" id="KW-1185">Reference proteome</keyword>
<dbReference type="Gene3D" id="2.30.60.10">
    <property type="entry name" value="Cyanovirin-N"/>
    <property type="match status" value="1"/>
</dbReference>
<accession>A0AAD6V9W6</accession>
<protein>
    <recommendedName>
        <fullName evidence="2">Cyanovirin-N domain-containing protein</fullName>
    </recommendedName>
</protein>
<dbReference type="SUPFAM" id="SSF51322">
    <property type="entry name" value="Cyanovirin-N"/>
    <property type="match status" value="1"/>
</dbReference>
<dbReference type="AlphaFoldDB" id="A0AAD6V9W6"/>
<evidence type="ECO:0000313" key="3">
    <source>
        <dbReference type="EMBL" id="KAJ7206313.1"/>
    </source>
</evidence>
<feature type="compositionally biased region" description="Low complexity" evidence="1">
    <location>
        <begin position="17"/>
        <end position="44"/>
    </location>
</feature>
<dbReference type="InterPro" id="IPR011058">
    <property type="entry name" value="Cyanovirin-N"/>
</dbReference>
<reference evidence="3" key="1">
    <citation type="submission" date="2023-03" db="EMBL/GenBank/DDBJ databases">
        <title>Massive genome expansion in bonnet fungi (Mycena s.s.) driven by repeated elements and novel gene families across ecological guilds.</title>
        <authorList>
            <consortium name="Lawrence Berkeley National Laboratory"/>
            <person name="Harder C.B."/>
            <person name="Miyauchi S."/>
            <person name="Viragh M."/>
            <person name="Kuo A."/>
            <person name="Thoen E."/>
            <person name="Andreopoulos B."/>
            <person name="Lu D."/>
            <person name="Skrede I."/>
            <person name="Drula E."/>
            <person name="Henrissat B."/>
            <person name="Morin E."/>
            <person name="Kohler A."/>
            <person name="Barry K."/>
            <person name="LaButti K."/>
            <person name="Morin E."/>
            <person name="Salamov A."/>
            <person name="Lipzen A."/>
            <person name="Mereny Z."/>
            <person name="Hegedus B."/>
            <person name="Baldrian P."/>
            <person name="Stursova M."/>
            <person name="Weitz H."/>
            <person name="Taylor A."/>
            <person name="Grigoriev I.V."/>
            <person name="Nagy L.G."/>
            <person name="Martin F."/>
            <person name="Kauserud H."/>
        </authorList>
    </citation>
    <scope>NUCLEOTIDE SEQUENCE</scope>
    <source>
        <strain evidence="3">9144</strain>
    </source>
</reference>
<feature type="domain" description="Cyanovirin-N" evidence="2">
    <location>
        <begin position="154"/>
        <end position="234"/>
    </location>
</feature>
<feature type="compositionally biased region" description="Gly residues" evidence="1">
    <location>
        <begin position="45"/>
        <end position="56"/>
    </location>
</feature>
<sequence>MAARNLRQPMPAPAPGRPGSASGFRANGFGANVGANGFGANVGANGFGANGVGANGFGRNAGSPPGGAGRNANPGRSTPVPQQFDRRATSPAQQFKQSDRPGFFEATTFSGPMEPVATDVTKTTTSFNRSEIEEYLDRSTSLTLADCTLTLEDRAQLRIEWTAPNGQPGTSTLNLDQFIGNHGGRLAWPGSDFSQSCENILLDGTSLVAMCAQGGESDAYTGSHLDLDHYLTYTSGGGFGPIDTDLCDFMATPNWMNFTVVAQPDMGSFLGHPRFRKAVSGVAHRAVDEVMSNMQYVMQHMAQHMVQQMVDEAMDIVRTRSEQRIERDLDKLVQTAASNVAYSSINQFVVMQSEAIQAFNTLAPHINAAPLDQSTPGGPARD</sequence>
<name>A0AAD6V9W6_9AGAR</name>
<evidence type="ECO:0000256" key="1">
    <source>
        <dbReference type="SAM" id="MobiDB-lite"/>
    </source>
</evidence>
<comment type="caution">
    <text evidence="3">The sequence shown here is derived from an EMBL/GenBank/DDBJ whole genome shotgun (WGS) entry which is preliminary data.</text>
</comment>